<gene>
    <name evidence="2" type="ORF">F2Q69_00046105</name>
</gene>
<dbReference type="Proteomes" id="UP000712600">
    <property type="component" value="Unassembled WGS sequence"/>
</dbReference>
<sequence>MYSSLIDPNLLIAKDSQALLVNGYRKPNLKTSNDPIRRINNTKPTLFIFSAPAPCSPKFFDNDLMGFSKDQLLSQLQELVSFIFNEVPEDYHFCKLFPYTLAGKVARWIKKLPPGSFKTWKGIMNAFLNNFFYDVAANLEIERESILRYQIDDRTIAKRDEYHGSEEPSRGEQEVYLGDFCN</sequence>
<protein>
    <recommendedName>
        <fullName evidence="4">Retrotransposon gag domain-containing protein</fullName>
    </recommendedName>
</protein>
<feature type="compositionally biased region" description="Basic and acidic residues" evidence="1">
    <location>
        <begin position="162"/>
        <end position="173"/>
    </location>
</feature>
<evidence type="ECO:0008006" key="4">
    <source>
        <dbReference type="Google" id="ProtNLM"/>
    </source>
</evidence>
<proteinExistence type="predicted"/>
<feature type="region of interest" description="Disordered" evidence="1">
    <location>
        <begin position="162"/>
        <end position="182"/>
    </location>
</feature>
<organism evidence="2 3">
    <name type="scientific">Brassica cretica</name>
    <name type="common">Mustard</name>
    <dbReference type="NCBI Taxonomy" id="69181"/>
    <lineage>
        <taxon>Eukaryota</taxon>
        <taxon>Viridiplantae</taxon>
        <taxon>Streptophyta</taxon>
        <taxon>Embryophyta</taxon>
        <taxon>Tracheophyta</taxon>
        <taxon>Spermatophyta</taxon>
        <taxon>Magnoliopsida</taxon>
        <taxon>eudicotyledons</taxon>
        <taxon>Gunneridae</taxon>
        <taxon>Pentapetalae</taxon>
        <taxon>rosids</taxon>
        <taxon>malvids</taxon>
        <taxon>Brassicales</taxon>
        <taxon>Brassicaceae</taxon>
        <taxon>Brassiceae</taxon>
        <taxon>Brassica</taxon>
    </lineage>
</organism>
<name>A0A8S9PT82_BRACR</name>
<evidence type="ECO:0000313" key="3">
    <source>
        <dbReference type="Proteomes" id="UP000712600"/>
    </source>
</evidence>
<evidence type="ECO:0000313" key="2">
    <source>
        <dbReference type="EMBL" id="KAF3524079.1"/>
    </source>
</evidence>
<comment type="caution">
    <text evidence="2">The sequence shown here is derived from an EMBL/GenBank/DDBJ whole genome shotgun (WGS) entry which is preliminary data.</text>
</comment>
<reference evidence="2" key="1">
    <citation type="submission" date="2019-12" db="EMBL/GenBank/DDBJ databases">
        <title>Genome sequencing and annotation of Brassica cretica.</title>
        <authorList>
            <person name="Studholme D.J."/>
            <person name="Sarris P."/>
        </authorList>
    </citation>
    <scope>NUCLEOTIDE SEQUENCE</scope>
    <source>
        <strain evidence="2">PFS-109/04</strain>
        <tissue evidence="2">Leaf</tissue>
    </source>
</reference>
<evidence type="ECO:0000256" key="1">
    <source>
        <dbReference type="SAM" id="MobiDB-lite"/>
    </source>
</evidence>
<dbReference type="EMBL" id="QGKX02001347">
    <property type="protein sequence ID" value="KAF3524079.1"/>
    <property type="molecule type" value="Genomic_DNA"/>
</dbReference>
<accession>A0A8S9PT82</accession>
<dbReference type="AlphaFoldDB" id="A0A8S9PT82"/>